<proteinExistence type="predicted"/>
<dbReference type="AlphaFoldDB" id="A0A918FDS8"/>
<name>A0A918FDS8_9DEIO</name>
<organism evidence="1 2">
    <name type="scientific">Deinococcus ruber</name>
    <dbReference type="NCBI Taxonomy" id="1848197"/>
    <lineage>
        <taxon>Bacteria</taxon>
        <taxon>Thermotogati</taxon>
        <taxon>Deinococcota</taxon>
        <taxon>Deinococci</taxon>
        <taxon>Deinococcales</taxon>
        <taxon>Deinococcaceae</taxon>
        <taxon>Deinococcus</taxon>
    </lineage>
</organism>
<protein>
    <submittedName>
        <fullName evidence="1">Uncharacterized protein</fullName>
    </submittedName>
</protein>
<dbReference type="Proteomes" id="UP000603865">
    <property type="component" value="Unassembled WGS sequence"/>
</dbReference>
<reference evidence="1" key="2">
    <citation type="submission" date="2020-09" db="EMBL/GenBank/DDBJ databases">
        <authorList>
            <person name="Sun Q."/>
            <person name="Ohkuma M."/>
        </authorList>
    </citation>
    <scope>NUCLEOTIDE SEQUENCE</scope>
    <source>
        <strain evidence="1">JCM 31311</strain>
    </source>
</reference>
<sequence>MTCSVWRVACGMWEQMEGNRVAHSPPSRSAAAPSEAGLTQKIGFIGSPALSVPTRHTPHAASRLYA</sequence>
<gene>
    <name evidence="1" type="ORF">GCM10008957_41380</name>
</gene>
<evidence type="ECO:0000313" key="2">
    <source>
        <dbReference type="Proteomes" id="UP000603865"/>
    </source>
</evidence>
<comment type="caution">
    <text evidence="1">The sequence shown here is derived from an EMBL/GenBank/DDBJ whole genome shotgun (WGS) entry which is preliminary data.</text>
</comment>
<accession>A0A918FDS8</accession>
<dbReference type="EMBL" id="BMQL01000035">
    <property type="protein sequence ID" value="GGR25449.1"/>
    <property type="molecule type" value="Genomic_DNA"/>
</dbReference>
<keyword evidence="2" id="KW-1185">Reference proteome</keyword>
<reference evidence="1" key="1">
    <citation type="journal article" date="2014" name="Int. J. Syst. Evol. Microbiol.">
        <title>Complete genome sequence of Corynebacterium casei LMG S-19264T (=DSM 44701T), isolated from a smear-ripened cheese.</title>
        <authorList>
            <consortium name="US DOE Joint Genome Institute (JGI-PGF)"/>
            <person name="Walter F."/>
            <person name="Albersmeier A."/>
            <person name="Kalinowski J."/>
            <person name="Ruckert C."/>
        </authorList>
    </citation>
    <scope>NUCLEOTIDE SEQUENCE</scope>
    <source>
        <strain evidence="1">JCM 31311</strain>
    </source>
</reference>
<evidence type="ECO:0000313" key="1">
    <source>
        <dbReference type="EMBL" id="GGR25449.1"/>
    </source>
</evidence>